<evidence type="ECO:0000259" key="2">
    <source>
        <dbReference type="Pfam" id="PF00582"/>
    </source>
</evidence>
<feature type="domain" description="UspA" evidence="2">
    <location>
        <begin position="214"/>
        <end position="284"/>
    </location>
</feature>
<comment type="similarity">
    <text evidence="1">Belongs to the universal stress protein A family.</text>
</comment>
<organism evidence="3 4">
    <name type="scientific">Oceanisphaera sediminis</name>
    <dbReference type="NCBI Taxonomy" id="981381"/>
    <lineage>
        <taxon>Bacteria</taxon>
        <taxon>Pseudomonadati</taxon>
        <taxon>Pseudomonadota</taxon>
        <taxon>Gammaproteobacteria</taxon>
        <taxon>Aeromonadales</taxon>
        <taxon>Aeromonadaceae</taxon>
        <taxon>Oceanisphaera</taxon>
    </lineage>
</organism>
<dbReference type="PRINTS" id="PR01438">
    <property type="entry name" value="UNVRSLSTRESS"/>
</dbReference>
<feature type="domain" description="UspA" evidence="2">
    <location>
        <begin position="1"/>
        <end position="156"/>
    </location>
</feature>
<keyword evidence="4" id="KW-1185">Reference proteome</keyword>
<name>A0ABP7EL78_9GAMM</name>
<dbReference type="SUPFAM" id="SSF52402">
    <property type="entry name" value="Adenine nucleotide alpha hydrolases-like"/>
    <property type="match status" value="2"/>
</dbReference>
<dbReference type="Pfam" id="PF00582">
    <property type="entry name" value="Usp"/>
    <property type="match status" value="2"/>
</dbReference>
<proteinExistence type="inferred from homology"/>
<protein>
    <submittedName>
        <fullName evidence="3">Universal stress protein</fullName>
    </submittedName>
</protein>
<dbReference type="Gene3D" id="3.40.50.12370">
    <property type="match status" value="1"/>
</dbReference>
<dbReference type="PANTHER" id="PTHR46268:SF6">
    <property type="entry name" value="UNIVERSAL STRESS PROTEIN UP12"/>
    <property type="match status" value="1"/>
</dbReference>
<accession>A0ABP7EL78</accession>
<dbReference type="Proteomes" id="UP001501479">
    <property type="component" value="Unassembled WGS sequence"/>
</dbReference>
<comment type="caution">
    <text evidence="3">The sequence shown here is derived from an EMBL/GenBank/DDBJ whole genome shotgun (WGS) entry which is preliminary data.</text>
</comment>
<dbReference type="RefSeq" id="WP_344965721.1">
    <property type="nucleotide sequence ID" value="NZ_BAABDS010000046.1"/>
</dbReference>
<dbReference type="InterPro" id="IPR006015">
    <property type="entry name" value="Universal_stress_UspA"/>
</dbReference>
<reference evidence="4" key="1">
    <citation type="journal article" date="2019" name="Int. J. Syst. Evol. Microbiol.">
        <title>The Global Catalogue of Microorganisms (GCM) 10K type strain sequencing project: providing services to taxonomists for standard genome sequencing and annotation.</title>
        <authorList>
            <consortium name="The Broad Institute Genomics Platform"/>
            <consortium name="The Broad Institute Genome Sequencing Center for Infectious Disease"/>
            <person name="Wu L."/>
            <person name="Ma J."/>
        </authorList>
    </citation>
    <scope>NUCLEOTIDE SEQUENCE [LARGE SCALE GENOMIC DNA]</scope>
    <source>
        <strain evidence="4">JCM 17329</strain>
    </source>
</reference>
<evidence type="ECO:0000313" key="4">
    <source>
        <dbReference type="Proteomes" id="UP001501479"/>
    </source>
</evidence>
<gene>
    <name evidence="3" type="ORF">GCM10022421_31510</name>
</gene>
<dbReference type="InterPro" id="IPR006016">
    <property type="entry name" value="UspA"/>
</dbReference>
<dbReference type="PANTHER" id="PTHR46268">
    <property type="entry name" value="STRESS RESPONSE PROTEIN NHAX"/>
    <property type="match status" value="1"/>
</dbReference>
<sequence length="284" mass="31286">MNTNVLACIDGSEHTATVCDYAAWASCQLGAHLVLLHVLHKPEPTMLLNLSAAASLHAQDDITAELAALDKKRIELAKEQSRQVLEHASAHVTQAGFPKPRTIQREGRLAQVLDQYEDYSQMLVLGRQGTNADDTPSRLGSHVEQVIRTTDKPLLLTTGEFKKPAKVMLAFDGSDTTRKGLDMLAGSPLFRDLECHIVMVAGPNPHNLELLEVARLQLETAGLKATSALLQGEVKKNLLAYQQKQNIDLMVMGAYGHSRMRQWLLGSITDLMLMESPQPLLILR</sequence>
<dbReference type="EMBL" id="BAABDS010000046">
    <property type="protein sequence ID" value="GAA3720856.1"/>
    <property type="molecule type" value="Genomic_DNA"/>
</dbReference>
<evidence type="ECO:0000313" key="3">
    <source>
        <dbReference type="EMBL" id="GAA3720856.1"/>
    </source>
</evidence>
<dbReference type="CDD" id="cd00293">
    <property type="entry name" value="USP-like"/>
    <property type="match status" value="2"/>
</dbReference>
<evidence type="ECO:0000256" key="1">
    <source>
        <dbReference type="ARBA" id="ARBA00008791"/>
    </source>
</evidence>